<evidence type="ECO:0000313" key="3">
    <source>
        <dbReference type="Proteomes" id="UP000000933"/>
    </source>
</evidence>
<organism evidence="2 3">
    <name type="scientific">Salinibacter ruber (strain M8)</name>
    <dbReference type="NCBI Taxonomy" id="761659"/>
    <lineage>
        <taxon>Bacteria</taxon>
        <taxon>Pseudomonadati</taxon>
        <taxon>Rhodothermota</taxon>
        <taxon>Rhodothermia</taxon>
        <taxon>Rhodothermales</taxon>
        <taxon>Salinibacteraceae</taxon>
        <taxon>Salinibacter</taxon>
    </lineage>
</organism>
<dbReference type="InterPro" id="IPR015943">
    <property type="entry name" value="WD40/YVTN_repeat-like_dom_sf"/>
</dbReference>
<feature type="signal peptide" evidence="1">
    <location>
        <begin position="1"/>
        <end position="40"/>
    </location>
</feature>
<sequence length="372" mass="39814">MAPTHQPTNRRTHQPTPMRLLRTLLLVICLFGLAAAPALAQNYYAYVASESADEVALVRFDADTESATVEETVPVGYIAPETEGAHGMTVAPDGEHWFVSIAHGKPYGRVAKYETGTNAKVDTAHVGMFPATMEVSSVTGLLYVANFNLHGEPEPSTVSVVDPEAMTEVDRIETGIMPHGSRFAPDGRTHYSVSMMDGTLHEVDALTGRVTRTLTTGEGTPKPTWVDPHPSRPLAYVAHNGADEVVVVDRDDWAVTQRLPTGEGTAPYNLEVAPDGTTLVVSYKGTGETGIWNLETGERAARLSNTQAVTHGVVISPDSRYAFVSAEGRGDDPGAVDVFDLRSNERVASVEVGPQAGGIAFWKTDATTTSAR</sequence>
<evidence type="ECO:0000256" key="1">
    <source>
        <dbReference type="SAM" id="SignalP"/>
    </source>
</evidence>
<dbReference type="KEGG" id="srm:SRM_02609"/>
<dbReference type="PANTHER" id="PTHR47197">
    <property type="entry name" value="PROTEIN NIRF"/>
    <property type="match status" value="1"/>
</dbReference>
<name>D5HBX5_SALRM</name>
<dbReference type="InterPro" id="IPR011045">
    <property type="entry name" value="N2O_reductase_N"/>
</dbReference>
<evidence type="ECO:0008006" key="4">
    <source>
        <dbReference type="Google" id="ProtNLM"/>
    </source>
</evidence>
<gene>
    <name evidence="2" type="ordered locus">SRM_02609</name>
</gene>
<dbReference type="SUPFAM" id="SSF50974">
    <property type="entry name" value="Nitrous oxide reductase, N-terminal domain"/>
    <property type="match status" value="1"/>
</dbReference>
<dbReference type="Proteomes" id="UP000000933">
    <property type="component" value="Chromosome"/>
</dbReference>
<dbReference type="Gene3D" id="2.130.10.10">
    <property type="entry name" value="YVTN repeat-like/Quinoprotein amine dehydrogenase"/>
    <property type="match status" value="3"/>
</dbReference>
<protein>
    <recommendedName>
        <fullName evidence="4">YncE family protein</fullName>
    </recommendedName>
</protein>
<reference evidence="2 3" key="1">
    <citation type="journal article" date="2010" name="ISME J.">
        <title>Fine-scale evolution: genomic, phenotypic and ecological differentiation in two coexisting Salinibacter ruber strains.</title>
        <authorList>
            <person name="Pena A."/>
            <person name="Teeling H."/>
            <person name="Huerta-Cepas J."/>
            <person name="Santos F."/>
            <person name="Yarza P."/>
            <person name="Brito-Echeverria J."/>
            <person name="Lucio M."/>
            <person name="Schmitt-Kopplin P."/>
            <person name="Meseguer I."/>
            <person name="Schenowitz C."/>
            <person name="Dossat C."/>
            <person name="Barbe V."/>
            <person name="Dopazo J."/>
            <person name="Rossello-Mora R."/>
            <person name="Schuler M."/>
            <person name="Glockner F.O."/>
            <person name="Amann R."/>
            <person name="Gabaldon T."/>
            <person name="Anton J."/>
        </authorList>
    </citation>
    <scope>NUCLEOTIDE SEQUENCE [LARGE SCALE GENOMIC DNA]</scope>
    <source>
        <strain evidence="2 3">M8</strain>
    </source>
</reference>
<dbReference type="EMBL" id="FP565814">
    <property type="protein sequence ID" value="CBH25530.1"/>
    <property type="molecule type" value="Genomic_DNA"/>
</dbReference>
<accession>D5HBX5</accession>
<dbReference type="InterPro" id="IPR051200">
    <property type="entry name" value="Host-pathogen_enzymatic-act"/>
</dbReference>
<reference evidence="3" key="2">
    <citation type="submission" date="2010-04" db="EMBL/GenBank/DDBJ databases">
        <title>Genome sequence of Salinibacter ruber M8.</title>
        <authorList>
            <consortium name="Genoscope"/>
        </authorList>
    </citation>
    <scope>NUCLEOTIDE SEQUENCE [LARGE SCALE GENOMIC DNA]</scope>
    <source>
        <strain evidence="3">M8</strain>
    </source>
</reference>
<evidence type="ECO:0000313" key="2">
    <source>
        <dbReference type="EMBL" id="CBH25530.1"/>
    </source>
</evidence>
<dbReference type="AlphaFoldDB" id="D5HBX5"/>
<dbReference type="PANTHER" id="PTHR47197:SF3">
    <property type="entry name" value="DIHYDRO-HEME D1 DEHYDROGENASE"/>
    <property type="match status" value="1"/>
</dbReference>
<feature type="chain" id="PRO_5003072545" description="YncE family protein" evidence="1">
    <location>
        <begin position="41"/>
        <end position="372"/>
    </location>
</feature>
<dbReference type="HOGENOM" id="CLU_009318_3_2_10"/>
<keyword evidence="1" id="KW-0732">Signal</keyword>
<proteinExistence type="predicted"/>